<dbReference type="EMBL" id="DUZY01000003">
    <property type="protein sequence ID" value="DAD33060.1"/>
    <property type="molecule type" value="Genomic_DNA"/>
</dbReference>
<keyword evidence="2" id="KW-1185">Reference proteome</keyword>
<dbReference type="Proteomes" id="UP000607653">
    <property type="component" value="Unassembled WGS sequence"/>
</dbReference>
<evidence type="ECO:0000313" key="1">
    <source>
        <dbReference type="EMBL" id="DAD33060.1"/>
    </source>
</evidence>
<accession>A0A822YKD3</accession>
<dbReference type="AlphaFoldDB" id="A0A822YKD3"/>
<name>A0A822YKD3_NELNU</name>
<evidence type="ECO:0000313" key="2">
    <source>
        <dbReference type="Proteomes" id="UP000607653"/>
    </source>
</evidence>
<proteinExistence type="predicted"/>
<reference evidence="1 2" key="1">
    <citation type="journal article" date="2020" name="Mol. Biol. Evol.">
        <title>Distinct Expression and Methylation Patterns for Genes with Different Fates following a Single Whole-Genome Duplication in Flowering Plants.</title>
        <authorList>
            <person name="Shi T."/>
            <person name="Rahmani R.S."/>
            <person name="Gugger P.F."/>
            <person name="Wang M."/>
            <person name="Li H."/>
            <person name="Zhang Y."/>
            <person name="Li Z."/>
            <person name="Wang Q."/>
            <person name="Van de Peer Y."/>
            <person name="Marchal K."/>
            <person name="Chen J."/>
        </authorList>
    </citation>
    <scope>NUCLEOTIDE SEQUENCE [LARGE SCALE GENOMIC DNA]</scope>
    <source>
        <tissue evidence="1">Leaf</tissue>
    </source>
</reference>
<gene>
    <name evidence="1" type="ORF">HUJ06_011911</name>
</gene>
<sequence length="44" mass="5215">MLNCIDIKPMLPDKLWRLIFEKKPFLEFARTESSSEDLEFVING</sequence>
<comment type="caution">
    <text evidence="1">The sequence shown here is derived from an EMBL/GenBank/DDBJ whole genome shotgun (WGS) entry which is preliminary data.</text>
</comment>
<organism evidence="1 2">
    <name type="scientific">Nelumbo nucifera</name>
    <name type="common">Sacred lotus</name>
    <dbReference type="NCBI Taxonomy" id="4432"/>
    <lineage>
        <taxon>Eukaryota</taxon>
        <taxon>Viridiplantae</taxon>
        <taxon>Streptophyta</taxon>
        <taxon>Embryophyta</taxon>
        <taxon>Tracheophyta</taxon>
        <taxon>Spermatophyta</taxon>
        <taxon>Magnoliopsida</taxon>
        <taxon>Proteales</taxon>
        <taxon>Nelumbonaceae</taxon>
        <taxon>Nelumbo</taxon>
    </lineage>
</organism>
<protein>
    <submittedName>
        <fullName evidence="1">Uncharacterized protein</fullName>
    </submittedName>
</protein>